<organism evidence="6 7">
    <name type="scientific">Desulfotalea psychrophila (strain LSv54 / DSM 12343)</name>
    <dbReference type="NCBI Taxonomy" id="177439"/>
    <lineage>
        <taxon>Bacteria</taxon>
        <taxon>Pseudomonadati</taxon>
        <taxon>Thermodesulfobacteriota</taxon>
        <taxon>Desulfobulbia</taxon>
        <taxon>Desulfobulbales</taxon>
        <taxon>Desulfocapsaceae</taxon>
        <taxon>Desulfotalea</taxon>
    </lineage>
</organism>
<dbReference type="GO" id="GO:0005524">
    <property type="term" value="F:ATP binding"/>
    <property type="evidence" value="ECO:0007669"/>
    <property type="project" value="UniProtKB-KW"/>
</dbReference>
<dbReference type="InterPro" id="IPR029016">
    <property type="entry name" value="GAF-like_dom_sf"/>
</dbReference>
<dbReference type="PANTHER" id="PTHR32071">
    <property type="entry name" value="TRANSCRIPTIONAL REGULATORY PROTEIN"/>
    <property type="match status" value="1"/>
</dbReference>
<reference evidence="7" key="1">
    <citation type="journal article" date="2004" name="Environ. Microbiol.">
        <title>The genome of Desulfotalea psychrophila, a sulfate-reducing bacterium from permanently cold Arctic sediments.</title>
        <authorList>
            <person name="Rabus R."/>
            <person name="Ruepp A."/>
            <person name="Frickey T."/>
            <person name="Rattei T."/>
            <person name="Fartmann B."/>
            <person name="Stark M."/>
            <person name="Bauer M."/>
            <person name="Zibat A."/>
            <person name="Lombardot T."/>
            <person name="Becker I."/>
            <person name="Amann J."/>
            <person name="Gellner K."/>
            <person name="Teeling H."/>
            <person name="Leuschner W.D."/>
            <person name="Gloeckner F.-O."/>
            <person name="Lupas A.N."/>
            <person name="Amann R."/>
            <person name="Klenk H.-P."/>
        </authorList>
    </citation>
    <scope>NUCLEOTIDE SEQUENCE [LARGE SCALE GENOMIC DNA]</scope>
    <source>
        <strain evidence="7">DSM 12343 / LSv54</strain>
    </source>
</reference>
<dbReference type="InterPro" id="IPR035965">
    <property type="entry name" value="PAS-like_dom_sf"/>
</dbReference>
<keyword evidence="2" id="KW-0067">ATP-binding</keyword>
<dbReference type="SUPFAM" id="SSF52540">
    <property type="entry name" value="P-loop containing nucleoside triphosphate hydrolases"/>
    <property type="match status" value="1"/>
</dbReference>
<dbReference type="PROSITE" id="PS00675">
    <property type="entry name" value="SIGMA54_INTERACT_1"/>
    <property type="match status" value="1"/>
</dbReference>
<dbReference type="CDD" id="cd00009">
    <property type="entry name" value="AAA"/>
    <property type="match status" value="1"/>
</dbReference>
<keyword evidence="4" id="KW-0804">Transcription</keyword>
<evidence type="ECO:0000256" key="2">
    <source>
        <dbReference type="ARBA" id="ARBA00022840"/>
    </source>
</evidence>
<dbReference type="Proteomes" id="UP000000602">
    <property type="component" value="Chromosome"/>
</dbReference>
<keyword evidence="7" id="KW-1185">Reference proteome</keyword>
<dbReference type="InterPro" id="IPR027417">
    <property type="entry name" value="P-loop_NTPase"/>
</dbReference>
<protein>
    <submittedName>
        <fullName evidence="6">Related to sigma54-dependent transcriptional regulator</fullName>
    </submittedName>
</protein>
<dbReference type="PROSITE" id="PS50045">
    <property type="entry name" value="SIGMA54_INTERACT_4"/>
    <property type="match status" value="1"/>
</dbReference>
<dbReference type="Pfam" id="PF00158">
    <property type="entry name" value="Sigma54_activat"/>
    <property type="match status" value="1"/>
</dbReference>
<feature type="domain" description="Sigma-54 factor interaction" evidence="5">
    <location>
        <begin position="334"/>
        <end position="560"/>
    </location>
</feature>
<dbReference type="Pfam" id="PF25601">
    <property type="entry name" value="AAA_lid_14"/>
    <property type="match status" value="1"/>
</dbReference>
<dbReference type="PRINTS" id="PR01590">
    <property type="entry name" value="HTHFIS"/>
</dbReference>
<name>Q6AR13_DESPS</name>
<dbReference type="SUPFAM" id="SSF46689">
    <property type="entry name" value="Homeodomain-like"/>
    <property type="match status" value="1"/>
</dbReference>
<dbReference type="InterPro" id="IPR058031">
    <property type="entry name" value="AAA_lid_NorR"/>
</dbReference>
<dbReference type="STRING" id="177439.DP0482"/>
<dbReference type="InterPro" id="IPR002197">
    <property type="entry name" value="HTH_Fis"/>
</dbReference>
<evidence type="ECO:0000256" key="4">
    <source>
        <dbReference type="ARBA" id="ARBA00023163"/>
    </source>
</evidence>
<dbReference type="PROSITE" id="PS00688">
    <property type="entry name" value="SIGMA54_INTERACT_3"/>
    <property type="match status" value="1"/>
</dbReference>
<dbReference type="Pfam" id="PF02954">
    <property type="entry name" value="HTH_8"/>
    <property type="match status" value="1"/>
</dbReference>
<evidence type="ECO:0000256" key="1">
    <source>
        <dbReference type="ARBA" id="ARBA00022741"/>
    </source>
</evidence>
<evidence type="ECO:0000256" key="3">
    <source>
        <dbReference type="ARBA" id="ARBA00023015"/>
    </source>
</evidence>
<dbReference type="InterPro" id="IPR025944">
    <property type="entry name" value="Sigma_54_int_dom_CS"/>
</dbReference>
<keyword evidence="3" id="KW-0805">Transcription regulation</keyword>
<dbReference type="Gene3D" id="1.10.10.60">
    <property type="entry name" value="Homeodomain-like"/>
    <property type="match status" value="1"/>
</dbReference>
<sequence length="630" mass="70086">MANIIPIGSIPTKEQMQRVIRASHKRSRQYGVNQETRNLEQKRLSPAELEKKQDENKELLGAIAATINEFYDLMSPEEFLVGFADSEGYILHLAGGDRARETSADRQFSLGYRWTEKDVGTTATSLCLRLKVSIQLKGRDHYCKQAQGLLSSAAPIFGHQGVLLGSLCIFGDKSLIHPHTLIMITSSARSIERHMRLMRWNTELISNAGFLDNVIEAAGTGLLIIDTDLIVQKINYQAKKILNVDDLKGKSISSLSGLQLDLDSIFENPSVWKNRECHIQHNKKDIHLVYSAQPVLSKNDKPLGAVLNITKFSNIRKLIDKISGIKPYFTFDSLIGSSPAFTKAVDLAKRASHSEATVLLLGETGTGKELFAQAIHNGAKGADKPFVPINCGAIPGELLESELFGYAEGAFTGAKRGGRSGKFILANDGTMLLDEIGDMPHDMQVKLLRVLQSKVVQPVGARKPLQTNARIIASTHVDLAEAMLHNRFRRDLYYRLNILQIKIPPLRERGEVDIKALAHYFLRKNNPEFQFTADAIAGLVAYHWPGNVRELENTIQRALHVCKDQTITVKDLGLSKQDLSKKAGFQGTLLDMEKKVIAETLRETKSNMAEAARRLGISRATLYRKVKQFS</sequence>
<dbReference type="AlphaFoldDB" id="Q6AR13"/>
<dbReference type="Gene3D" id="1.10.8.60">
    <property type="match status" value="1"/>
</dbReference>
<dbReference type="FunFam" id="3.40.50.300:FF:000006">
    <property type="entry name" value="DNA-binding transcriptional regulator NtrC"/>
    <property type="match status" value="1"/>
</dbReference>
<evidence type="ECO:0000313" key="7">
    <source>
        <dbReference type="Proteomes" id="UP000000602"/>
    </source>
</evidence>
<dbReference type="InterPro" id="IPR009057">
    <property type="entry name" value="Homeodomain-like_sf"/>
</dbReference>
<dbReference type="Gene3D" id="3.40.50.300">
    <property type="entry name" value="P-loop containing nucleotide triphosphate hydrolases"/>
    <property type="match status" value="1"/>
</dbReference>
<dbReference type="Gene3D" id="3.30.450.20">
    <property type="entry name" value="PAS domain"/>
    <property type="match status" value="1"/>
</dbReference>
<keyword evidence="1" id="KW-0547">Nucleotide-binding</keyword>
<dbReference type="Gene3D" id="3.30.450.40">
    <property type="match status" value="1"/>
</dbReference>
<proteinExistence type="predicted"/>
<dbReference type="SUPFAM" id="SSF55785">
    <property type="entry name" value="PYP-like sensor domain (PAS domain)"/>
    <property type="match status" value="1"/>
</dbReference>
<dbReference type="HOGENOM" id="CLU_000445_8_5_7"/>
<dbReference type="eggNOG" id="COG3284">
    <property type="taxonomic scope" value="Bacteria"/>
</dbReference>
<evidence type="ECO:0000313" key="6">
    <source>
        <dbReference type="EMBL" id="CAG35211.1"/>
    </source>
</evidence>
<dbReference type="SMART" id="SM00382">
    <property type="entry name" value="AAA"/>
    <property type="match status" value="1"/>
</dbReference>
<dbReference type="InterPro" id="IPR002078">
    <property type="entry name" value="Sigma_54_int"/>
</dbReference>
<dbReference type="RefSeq" id="WP_011187727.1">
    <property type="nucleotide sequence ID" value="NC_006138.1"/>
</dbReference>
<dbReference type="GO" id="GO:0006355">
    <property type="term" value="P:regulation of DNA-templated transcription"/>
    <property type="evidence" value="ECO:0007669"/>
    <property type="project" value="InterPro"/>
</dbReference>
<dbReference type="InterPro" id="IPR025662">
    <property type="entry name" value="Sigma_54_int_dom_ATP-bd_1"/>
</dbReference>
<dbReference type="InterPro" id="IPR003593">
    <property type="entry name" value="AAA+_ATPase"/>
</dbReference>
<evidence type="ECO:0000259" key="5">
    <source>
        <dbReference type="PROSITE" id="PS50045"/>
    </source>
</evidence>
<gene>
    <name evidence="6" type="ordered locus">DP0482</name>
</gene>
<dbReference type="PANTHER" id="PTHR32071:SF57">
    <property type="entry name" value="C4-DICARBOXYLATE TRANSPORT TRANSCRIPTIONAL REGULATORY PROTEIN DCTD"/>
    <property type="match status" value="1"/>
</dbReference>
<dbReference type="KEGG" id="dps:DP0482"/>
<dbReference type="GO" id="GO:0043565">
    <property type="term" value="F:sequence-specific DNA binding"/>
    <property type="evidence" value="ECO:0007669"/>
    <property type="project" value="InterPro"/>
</dbReference>
<dbReference type="EMBL" id="CR522870">
    <property type="protein sequence ID" value="CAG35211.1"/>
    <property type="molecule type" value="Genomic_DNA"/>
</dbReference>
<accession>Q6AR13</accession>